<keyword evidence="3 6" id="KW-0547">Nucleotide-binding</keyword>
<evidence type="ECO:0000256" key="3">
    <source>
        <dbReference type="ARBA" id="ARBA00022741"/>
    </source>
</evidence>
<accession>A0AAD5WN84</accession>
<dbReference type="GO" id="GO:0005524">
    <property type="term" value="F:ATP binding"/>
    <property type="evidence" value="ECO:0007669"/>
    <property type="project" value="UniProtKB-UniRule"/>
</dbReference>
<proteinExistence type="predicted"/>
<keyword evidence="10" id="KW-1185">Reference proteome</keyword>
<dbReference type="CDD" id="cd14131">
    <property type="entry name" value="PKc_Mps1"/>
    <property type="match status" value="1"/>
</dbReference>
<reference evidence="9" key="1">
    <citation type="submission" date="2022-07" db="EMBL/GenBank/DDBJ databases">
        <title>Draft genome sequence of Zalerion maritima ATCC 34329, a (micro)plastics degrading marine fungus.</title>
        <authorList>
            <person name="Paco A."/>
            <person name="Goncalves M.F.M."/>
            <person name="Rocha-Santos T.A.P."/>
            <person name="Alves A."/>
        </authorList>
    </citation>
    <scope>NUCLEOTIDE SEQUENCE</scope>
    <source>
        <strain evidence="9">ATCC 34329</strain>
    </source>
</reference>
<keyword evidence="5 6" id="KW-0067">ATP-binding</keyword>
<feature type="compositionally biased region" description="Basic and acidic residues" evidence="7">
    <location>
        <begin position="113"/>
        <end position="126"/>
    </location>
</feature>
<dbReference type="InterPro" id="IPR000719">
    <property type="entry name" value="Prot_kinase_dom"/>
</dbReference>
<dbReference type="InterPro" id="IPR017441">
    <property type="entry name" value="Protein_kinase_ATP_BS"/>
</dbReference>
<dbReference type="GO" id="GO:0000776">
    <property type="term" value="C:kinetochore"/>
    <property type="evidence" value="ECO:0007669"/>
    <property type="project" value="TreeGrafter"/>
</dbReference>
<feature type="compositionally biased region" description="Polar residues" evidence="7">
    <location>
        <begin position="13"/>
        <end position="24"/>
    </location>
</feature>
<keyword evidence="4 9" id="KW-0418">Kinase</keyword>
<feature type="compositionally biased region" description="Low complexity" evidence="7">
    <location>
        <begin position="1"/>
        <end position="12"/>
    </location>
</feature>
<dbReference type="GO" id="GO:0007094">
    <property type="term" value="P:mitotic spindle assembly checkpoint signaling"/>
    <property type="evidence" value="ECO:0007669"/>
    <property type="project" value="TreeGrafter"/>
</dbReference>
<feature type="region of interest" description="Disordered" evidence="7">
    <location>
        <begin position="88"/>
        <end position="352"/>
    </location>
</feature>
<evidence type="ECO:0000256" key="6">
    <source>
        <dbReference type="PROSITE-ProRule" id="PRU10141"/>
    </source>
</evidence>
<dbReference type="GO" id="GO:0004712">
    <property type="term" value="F:protein serine/threonine/tyrosine kinase activity"/>
    <property type="evidence" value="ECO:0007669"/>
    <property type="project" value="TreeGrafter"/>
</dbReference>
<dbReference type="FunFam" id="3.30.200.20:FF:000131">
    <property type="entry name" value="Dual specificity protein kinase TTK"/>
    <property type="match status" value="1"/>
</dbReference>
<keyword evidence="2" id="KW-0808">Transferase</keyword>
<evidence type="ECO:0000256" key="2">
    <source>
        <dbReference type="ARBA" id="ARBA00022679"/>
    </source>
</evidence>
<dbReference type="Proteomes" id="UP001201980">
    <property type="component" value="Unassembled WGS sequence"/>
</dbReference>
<dbReference type="EMBL" id="JAKWBI020000691">
    <property type="protein sequence ID" value="KAJ2892935.1"/>
    <property type="molecule type" value="Genomic_DNA"/>
</dbReference>
<gene>
    <name evidence="9" type="ORF">MKZ38_009193</name>
</gene>
<name>A0AAD5WN84_9PEZI</name>
<dbReference type="GO" id="GO:0034501">
    <property type="term" value="P:protein localization to kinetochore"/>
    <property type="evidence" value="ECO:0007669"/>
    <property type="project" value="TreeGrafter"/>
</dbReference>
<evidence type="ECO:0000256" key="7">
    <source>
        <dbReference type="SAM" id="MobiDB-lite"/>
    </source>
</evidence>
<evidence type="ECO:0000256" key="5">
    <source>
        <dbReference type="ARBA" id="ARBA00022840"/>
    </source>
</evidence>
<feature type="compositionally biased region" description="Polar residues" evidence="7">
    <location>
        <begin position="179"/>
        <end position="202"/>
    </location>
</feature>
<evidence type="ECO:0000313" key="9">
    <source>
        <dbReference type="EMBL" id="KAJ2892935.1"/>
    </source>
</evidence>
<feature type="compositionally biased region" description="Low complexity" evidence="7">
    <location>
        <begin position="127"/>
        <end position="151"/>
    </location>
</feature>
<dbReference type="PANTHER" id="PTHR22974">
    <property type="entry name" value="MIXED LINEAGE PROTEIN KINASE"/>
    <property type="match status" value="1"/>
</dbReference>
<evidence type="ECO:0000256" key="1">
    <source>
        <dbReference type="ARBA" id="ARBA00022527"/>
    </source>
</evidence>
<organism evidence="9 10">
    <name type="scientific">Zalerion maritima</name>
    <dbReference type="NCBI Taxonomy" id="339359"/>
    <lineage>
        <taxon>Eukaryota</taxon>
        <taxon>Fungi</taxon>
        <taxon>Dikarya</taxon>
        <taxon>Ascomycota</taxon>
        <taxon>Pezizomycotina</taxon>
        <taxon>Sordariomycetes</taxon>
        <taxon>Lulworthiomycetidae</taxon>
        <taxon>Lulworthiales</taxon>
        <taxon>Lulworthiaceae</taxon>
        <taxon>Zalerion</taxon>
    </lineage>
</organism>
<dbReference type="SUPFAM" id="SSF56112">
    <property type="entry name" value="Protein kinase-like (PK-like)"/>
    <property type="match status" value="1"/>
</dbReference>
<protein>
    <submittedName>
        <fullName evidence="9">Kinase-like protein</fullName>
    </submittedName>
</protein>
<sequence>MAAPSPTPTAASQGQPTRRPSTRQGLRRLPSRSRVREESNGRPASRQSSRNGDPNRKAFDPNDSSDDEIPVPMKLSALTKALLNDDVAEAERPVSSHSHRRSLLGGSVNGNGAEKRVVAKRPESVRTTRSASSRQPSRPSSRQSSRPTSPQRSRDNSPVRKRVVRLSATPVGGTRVHRQSISVLGSAPRQQQRPASRSSTITDNKEEEASDVNTPAQGVRQVRIAVGSANRARSTGSSVTGSRKTDPSSNSDYEVGDEPATVNRSQAALNQGSVSRYAASTIGKPRAEEMPHPQSSMRIKRVAKGSFLSGPARRGRRRQSDEEGNSQLEENGERIPSRASHEIDGQHVQESDEVPVPLLSSFYGTSYHDLVVNGSPSSAASRRKASSARASPEVAVEQERSNQVVPEYRLRAPRLEQTLSQDKENNPPPTFKKKASSASLRQEDIKPAKPLNIDLGLPPPKPASPERKPLSTISKNTPRRAAPPPPKMSVLDTAGTTTGAAAVAAAQSRKRNMLKMNSKYYTRIKCLGRGGSAKVYRVTTDNGEMLALKRVSTENADEAQVRGYKGEIDLLRKLSGVNRVINLLDYEMNEEKQLLSLLMEAGDLDFNTILREKHSQEDSKYDPVFVRFYWKEMLECVESIHRYDIVHSDLKPANFVSVHGRLKLIDFGIANAIETDETVNVHRDTQVGTPNYMSPESLIDSNHSGGARAPGKPKLMKLGKLSDVWSLGCILYQMVYGTPPFGHIPNQYARCHAIINWNHPIDFPDIGLGGMKVPHSLIMTLERCLSREAHLRPRCEELLSESNPFLYPVEMSSDASVLPMSEDLLSRIIQSVVMRCKEGMPSDAEVMTVWPQAYWASARKHVGLKDAYGSHKS</sequence>
<feature type="compositionally biased region" description="Basic and acidic residues" evidence="7">
    <location>
        <begin position="331"/>
        <end position="350"/>
    </location>
</feature>
<dbReference type="Gene3D" id="1.10.510.10">
    <property type="entry name" value="Transferase(Phosphotransferase) domain 1"/>
    <property type="match status" value="1"/>
</dbReference>
<feature type="compositionally biased region" description="Polar residues" evidence="7">
    <location>
        <begin position="262"/>
        <end position="274"/>
    </location>
</feature>
<dbReference type="InterPro" id="IPR011009">
    <property type="entry name" value="Kinase-like_dom_sf"/>
</dbReference>
<feature type="compositionally biased region" description="Polar residues" evidence="7">
    <location>
        <begin position="231"/>
        <end position="252"/>
    </location>
</feature>
<feature type="binding site" evidence="6">
    <location>
        <position position="549"/>
    </location>
    <ligand>
        <name>ATP</name>
        <dbReference type="ChEBI" id="CHEBI:30616"/>
    </ligand>
</feature>
<dbReference type="Gene3D" id="3.30.200.20">
    <property type="entry name" value="Phosphorylase Kinase, domain 1"/>
    <property type="match status" value="1"/>
</dbReference>
<dbReference type="GO" id="GO:0004674">
    <property type="term" value="F:protein serine/threonine kinase activity"/>
    <property type="evidence" value="ECO:0007669"/>
    <property type="project" value="UniProtKB-KW"/>
</dbReference>
<dbReference type="PROSITE" id="PS50011">
    <property type="entry name" value="PROTEIN_KINASE_DOM"/>
    <property type="match status" value="1"/>
</dbReference>
<dbReference type="SMART" id="SM00220">
    <property type="entry name" value="S_TKc"/>
    <property type="match status" value="1"/>
</dbReference>
<evidence type="ECO:0000313" key="10">
    <source>
        <dbReference type="Proteomes" id="UP001201980"/>
    </source>
</evidence>
<feature type="domain" description="Protein kinase" evidence="8">
    <location>
        <begin position="521"/>
        <end position="806"/>
    </location>
</feature>
<feature type="region of interest" description="Disordered" evidence="7">
    <location>
        <begin position="374"/>
        <end position="487"/>
    </location>
</feature>
<dbReference type="AlphaFoldDB" id="A0AAD5WN84"/>
<keyword evidence="1" id="KW-0723">Serine/threonine-protein kinase</keyword>
<comment type="caution">
    <text evidence="9">The sequence shown here is derived from an EMBL/GenBank/DDBJ whole genome shotgun (WGS) entry which is preliminary data.</text>
</comment>
<evidence type="ECO:0000259" key="8">
    <source>
        <dbReference type="PROSITE" id="PS50011"/>
    </source>
</evidence>
<dbReference type="InterPro" id="IPR027084">
    <property type="entry name" value="Mps1_cat"/>
</dbReference>
<dbReference type="GO" id="GO:0005634">
    <property type="term" value="C:nucleus"/>
    <property type="evidence" value="ECO:0007669"/>
    <property type="project" value="TreeGrafter"/>
</dbReference>
<evidence type="ECO:0000256" key="4">
    <source>
        <dbReference type="ARBA" id="ARBA00022777"/>
    </source>
</evidence>
<dbReference type="PANTHER" id="PTHR22974:SF21">
    <property type="entry name" value="DUAL SPECIFICITY PROTEIN KINASE TTK"/>
    <property type="match status" value="1"/>
</dbReference>
<dbReference type="Pfam" id="PF00069">
    <property type="entry name" value="Pkinase"/>
    <property type="match status" value="1"/>
</dbReference>
<dbReference type="GO" id="GO:0007059">
    <property type="term" value="P:chromosome segregation"/>
    <property type="evidence" value="ECO:0007669"/>
    <property type="project" value="TreeGrafter"/>
</dbReference>
<dbReference type="GO" id="GO:0033316">
    <property type="term" value="P:meiotic spindle assembly checkpoint signaling"/>
    <property type="evidence" value="ECO:0007669"/>
    <property type="project" value="TreeGrafter"/>
</dbReference>
<dbReference type="PROSITE" id="PS00107">
    <property type="entry name" value="PROTEIN_KINASE_ATP"/>
    <property type="match status" value="1"/>
</dbReference>
<feature type="region of interest" description="Disordered" evidence="7">
    <location>
        <begin position="1"/>
        <end position="73"/>
    </location>
</feature>